<keyword evidence="3" id="KW-1133">Transmembrane helix</keyword>
<dbReference type="GO" id="GO:0016020">
    <property type="term" value="C:membrane"/>
    <property type="evidence" value="ECO:0007669"/>
    <property type="project" value="UniProtKB-SubCell"/>
</dbReference>
<protein>
    <recommendedName>
        <fullName evidence="7">Receptor ligand binding region domain-containing protein</fullName>
    </recommendedName>
</protein>
<evidence type="ECO:0000256" key="4">
    <source>
        <dbReference type="ARBA" id="ARBA00023136"/>
    </source>
</evidence>
<organism evidence="8 9">
    <name type="scientific">Candidula unifasciata</name>
    <dbReference type="NCBI Taxonomy" id="100452"/>
    <lineage>
        <taxon>Eukaryota</taxon>
        <taxon>Metazoa</taxon>
        <taxon>Spiralia</taxon>
        <taxon>Lophotrochozoa</taxon>
        <taxon>Mollusca</taxon>
        <taxon>Gastropoda</taxon>
        <taxon>Heterobranchia</taxon>
        <taxon>Euthyneura</taxon>
        <taxon>Panpulmonata</taxon>
        <taxon>Eupulmonata</taxon>
        <taxon>Stylommatophora</taxon>
        <taxon>Helicina</taxon>
        <taxon>Helicoidea</taxon>
        <taxon>Geomitridae</taxon>
        <taxon>Candidula</taxon>
    </lineage>
</organism>
<evidence type="ECO:0000313" key="9">
    <source>
        <dbReference type="Proteomes" id="UP000678393"/>
    </source>
</evidence>
<name>A0A8S3ZHX4_9EUPU</name>
<keyword evidence="4" id="KW-0472">Membrane</keyword>
<keyword evidence="9" id="KW-1185">Reference proteome</keyword>
<dbReference type="InterPro" id="IPR028082">
    <property type="entry name" value="Peripla_BP_I"/>
</dbReference>
<dbReference type="GO" id="GO:0004930">
    <property type="term" value="F:G protein-coupled receptor activity"/>
    <property type="evidence" value="ECO:0007669"/>
    <property type="project" value="InterPro"/>
</dbReference>
<feature type="non-terminal residue" evidence="8">
    <location>
        <position position="55"/>
    </location>
</feature>
<evidence type="ECO:0000256" key="1">
    <source>
        <dbReference type="ARBA" id="ARBA00004141"/>
    </source>
</evidence>
<reference evidence="8" key="1">
    <citation type="submission" date="2021-04" db="EMBL/GenBank/DDBJ databases">
        <authorList>
            <consortium name="Molecular Ecology Group"/>
        </authorList>
    </citation>
    <scope>NUCLEOTIDE SEQUENCE</scope>
</reference>
<dbReference type="OrthoDB" id="425344at2759"/>
<dbReference type="Pfam" id="PF01094">
    <property type="entry name" value="ANF_receptor"/>
    <property type="match status" value="1"/>
</dbReference>
<comment type="caution">
    <text evidence="8">The sequence shown here is derived from an EMBL/GenBank/DDBJ whole genome shotgun (WGS) entry which is preliminary data.</text>
</comment>
<gene>
    <name evidence="8" type="ORF">CUNI_LOCUS12304</name>
</gene>
<dbReference type="EMBL" id="CAJHNH020002446">
    <property type="protein sequence ID" value="CAG5126746.1"/>
    <property type="molecule type" value="Genomic_DNA"/>
</dbReference>
<dbReference type="PRINTS" id="PR00248">
    <property type="entry name" value="GPCRMGR"/>
</dbReference>
<dbReference type="Proteomes" id="UP000678393">
    <property type="component" value="Unassembled WGS sequence"/>
</dbReference>
<dbReference type="SUPFAM" id="SSF53822">
    <property type="entry name" value="Periplasmic binding protein-like I"/>
    <property type="match status" value="1"/>
</dbReference>
<keyword evidence="5" id="KW-0675">Receptor</keyword>
<evidence type="ECO:0000256" key="3">
    <source>
        <dbReference type="ARBA" id="ARBA00022989"/>
    </source>
</evidence>
<dbReference type="InterPro" id="IPR050726">
    <property type="entry name" value="mGluR"/>
</dbReference>
<feature type="non-terminal residue" evidence="8">
    <location>
        <position position="1"/>
    </location>
</feature>
<evidence type="ECO:0000256" key="2">
    <source>
        <dbReference type="ARBA" id="ARBA00022692"/>
    </source>
</evidence>
<evidence type="ECO:0000256" key="6">
    <source>
        <dbReference type="ARBA" id="ARBA00023180"/>
    </source>
</evidence>
<accession>A0A8S3ZHX4</accession>
<dbReference type="InterPro" id="IPR001828">
    <property type="entry name" value="ANF_lig-bd_rcpt"/>
</dbReference>
<keyword evidence="2" id="KW-0812">Transmembrane</keyword>
<proteinExistence type="predicted"/>
<comment type="subcellular location">
    <subcellularLocation>
        <location evidence="1">Membrane</location>
        <topology evidence="1">Multi-pass membrane protein</topology>
    </subcellularLocation>
</comment>
<evidence type="ECO:0000259" key="7">
    <source>
        <dbReference type="Pfam" id="PF01094"/>
    </source>
</evidence>
<dbReference type="InterPro" id="IPR000337">
    <property type="entry name" value="GPCR_3"/>
</dbReference>
<sequence length="55" mass="6023">LIGPSRSSTATRVASLLRDVQVPIISMSATRAELSNTADYPTFFRTVPSDDHQMN</sequence>
<dbReference type="AlphaFoldDB" id="A0A8S3ZHX4"/>
<feature type="domain" description="Receptor ligand binding region" evidence="7">
    <location>
        <begin position="2"/>
        <end position="54"/>
    </location>
</feature>
<dbReference type="Gene3D" id="3.40.50.2300">
    <property type="match status" value="1"/>
</dbReference>
<evidence type="ECO:0000256" key="5">
    <source>
        <dbReference type="ARBA" id="ARBA00023170"/>
    </source>
</evidence>
<dbReference type="PANTHER" id="PTHR24060">
    <property type="entry name" value="METABOTROPIC GLUTAMATE RECEPTOR"/>
    <property type="match status" value="1"/>
</dbReference>
<evidence type="ECO:0000313" key="8">
    <source>
        <dbReference type="EMBL" id="CAG5126746.1"/>
    </source>
</evidence>
<keyword evidence="6" id="KW-0325">Glycoprotein</keyword>